<feature type="compositionally biased region" description="Basic and acidic residues" evidence="1">
    <location>
        <begin position="239"/>
        <end position="253"/>
    </location>
</feature>
<sequence length="732" mass="80371">MQKSTRMLQFLKKTGRRKSITTGSDSSSLATLNNDGSATAAAAASSSFRTSDDVINGAKPPESDEEALRLAERYCFERKDTDTVRVSKLSRRMVDILAEQSCICYFVQFLESKNALSLIKFWLEVESFKAAASGEGVRGVSRPSGGSGHGHGRLHRSVSSDGYDSLSYFSVDCDSLSTNSFSENAFEDSQSADDIRELDSRTSQSCTPVPPPTPLEVLEEVDIKDDGTVTDEDGASVPEEGHHETKDGKNSEGKHLEVCDITIMRQSLTDDEKTQICEAGKGTTVESTVAPAKSNHALTPSAAAAAAAQRPFNSLINSDAVRIYRKYLVSASPHFIEMPATILSTISLALCSTGTCSEVIFNEAQHFLLDMLEQSYLNPFLESSFYCKYTLEVLTSENLTLRDILGSEMALFYFMEHLEQQGKRHYLEFYVGAVNFKRSFESQLQAQKDAVVLYEKYFSLQATSSLGLSDKIRFLLEEHICSSDLTSVAECFELPVRIIEHFLEQRYFAGFIKSPLYCRFLSELLGKVKTNTNNDIIGGILPGGRGTEQRNGGGSAAGKRGHRKTLSDVTSDSSAGVGRRGNTVGFISSQNTLLAMSDTNYQRNRKHLVAVALAAAASNGPAGAAGMAGSTGSGDIMQIDSRQLYNPDLLWRRTSPVSGLTFGRIDALGRYERDFDIVEPPSSDDRWNRNRIKKAVRKLVNLPEDKAQEELAWQVAEMIVKDITNVTMNSKT</sequence>
<evidence type="ECO:0000313" key="4">
    <source>
        <dbReference type="Proteomes" id="UP000075903"/>
    </source>
</evidence>
<evidence type="ECO:0000259" key="2">
    <source>
        <dbReference type="PROSITE" id="PS50132"/>
    </source>
</evidence>
<feature type="compositionally biased region" description="Low complexity" evidence="1">
    <location>
        <begin position="134"/>
        <end position="144"/>
    </location>
</feature>
<dbReference type="GO" id="GO:0005739">
    <property type="term" value="C:mitochondrion"/>
    <property type="evidence" value="ECO:0007669"/>
    <property type="project" value="TreeGrafter"/>
</dbReference>
<dbReference type="PROSITE" id="PS50132">
    <property type="entry name" value="RGS"/>
    <property type="match status" value="3"/>
</dbReference>
<dbReference type="InterPro" id="IPR052246">
    <property type="entry name" value="Cell_Polariz_PKAAnc"/>
</dbReference>
<dbReference type="EnsemblMetazoa" id="AMEM012174-RA">
    <property type="protein sequence ID" value="AMEM012174-PA"/>
    <property type="gene ID" value="AMEM012174"/>
</dbReference>
<feature type="region of interest" description="Disordered" evidence="1">
    <location>
        <begin position="134"/>
        <end position="156"/>
    </location>
</feature>
<dbReference type="GO" id="GO:0005886">
    <property type="term" value="C:plasma membrane"/>
    <property type="evidence" value="ECO:0007669"/>
    <property type="project" value="TreeGrafter"/>
</dbReference>
<dbReference type="GO" id="GO:0051018">
    <property type="term" value="F:protein kinase A binding"/>
    <property type="evidence" value="ECO:0007669"/>
    <property type="project" value="InterPro"/>
</dbReference>
<dbReference type="PANTHER" id="PTHR13155:SF1">
    <property type="entry name" value="A-KINASE ANCHOR PROTEIN 10, MITOCHONDRIAL"/>
    <property type="match status" value="1"/>
</dbReference>
<feature type="region of interest" description="Disordered" evidence="1">
    <location>
        <begin position="540"/>
        <end position="577"/>
    </location>
</feature>
<feature type="domain" description="RGS" evidence="2">
    <location>
        <begin position="323"/>
        <end position="390"/>
    </location>
</feature>
<feature type="domain" description="RGS" evidence="2">
    <location>
        <begin position="92"/>
        <end position="135"/>
    </location>
</feature>
<dbReference type="SMART" id="SM00315">
    <property type="entry name" value="RGS"/>
    <property type="match status" value="2"/>
</dbReference>
<dbReference type="PANTHER" id="PTHR13155">
    <property type="entry name" value="A-KINASE ANCHOR PROTEINS"/>
    <property type="match status" value="1"/>
</dbReference>
<dbReference type="InterPro" id="IPR016137">
    <property type="entry name" value="RGS"/>
</dbReference>
<dbReference type="STRING" id="30066.A0A182VBJ8"/>
<dbReference type="VEuPathDB" id="VectorBase:AMEM012174"/>
<feature type="region of interest" description="Disordered" evidence="1">
    <location>
        <begin position="184"/>
        <end position="253"/>
    </location>
</feature>
<keyword evidence="4" id="KW-1185">Reference proteome</keyword>
<proteinExistence type="predicted"/>
<dbReference type="AlphaFoldDB" id="A0A182VBJ8"/>
<organism evidence="3 4">
    <name type="scientific">Anopheles merus</name>
    <name type="common">Mosquito</name>
    <dbReference type="NCBI Taxonomy" id="30066"/>
    <lineage>
        <taxon>Eukaryota</taxon>
        <taxon>Metazoa</taxon>
        <taxon>Ecdysozoa</taxon>
        <taxon>Arthropoda</taxon>
        <taxon>Hexapoda</taxon>
        <taxon>Insecta</taxon>
        <taxon>Pterygota</taxon>
        <taxon>Neoptera</taxon>
        <taxon>Endopterygota</taxon>
        <taxon>Diptera</taxon>
        <taxon>Nematocera</taxon>
        <taxon>Culicoidea</taxon>
        <taxon>Culicidae</taxon>
        <taxon>Anophelinae</taxon>
        <taxon>Anopheles</taxon>
    </lineage>
</organism>
<reference evidence="3" key="1">
    <citation type="submission" date="2020-05" db="UniProtKB">
        <authorList>
            <consortium name="EnsemblMetazoa"/>
        </authorList>
    </citation>
    <scope>IDENTIFICATION</scope>
    <source>
        <strain evidence="3">MAF</strain>
    </source>
</reference>
<dbReference type="GO" id="GO:0008104">
    <property type="term" value="P:intracellular protein localization"/>
    <property type="evidence" value="ECO:0007669"/>
    <property type="project" value="TreeGrafter"/>
</dbReference>
<feature type="compositionally biased region" description="Acidic residues" evidence="1">
    <location>
        <begin position="217"/>
        <end position="234"/>
    </location>
</feature>
<dbReference type="VEuPathDB" id="VectorBase:AMEM21_014580"/>
<name>A0A182VBJ8_ANOME</name>
<dbReference type="Proteomes" id="UP000075903">
    <property type="component" value="Unassembled WGS sequence"/>
</dbReference>
<dbReference type="Gene3D" id="1.10.167.10">
    <property type="entry name" value="Regulator of G-protein Signalling 4, domain 2"/>
    <property type="match status" value="3"/>
</dbReference>
<evidence type="ECO:0000313" key="3">
    <source>
        <dbReference type="EnsemblMetazoa" id="AMEM012174-PA"/>
    </source>
</evidence>
<accession>A0A182VBJ8</accession>
<feature type="compositionally biased region" description="Gly residues" evidence="1">
    <location>
        <begin position="540"/>
        <end position="556"/>
    </location>
</feature>
<protein>
    <recommendedName>
        <fullName evidence="2">RGS domain-containing protein</fullName>
    </recommendedName>
</protein>
<dbReference type="InterPro" id="IPR036305">
    <property type="entry name" value="RGS_sf"/>
</dbReference>
<dbReference type="Pfam" id="PF00615">
    <property type="entry name" value="RGS"/>
    <property type="match status" value="2"/>
</dbReference>
<dbReference type="SUPFAM" id="SSF48097">
    <property type="entry name" value="Regulator of G-protein signaling, RGS"/>
    <property type="match status" value="2"/>
</dbReference>
<feature type="domain" description="RGS" evidence="2">
    <location>
        <begin position="400"/>
        <end position="521"/>
    </location>
</feature>
<dbReference type="InterPro" id="IPR037719">
    <property type="entry name" value="AKAP10_AKB_dom"/>
</dbReference>
<dbReference type="CDD" id="cd12804">
    <property type="entry name" value="AKAP10_AKB"/>
    <property type="match status" value="1"/>
</dbReference>
<feature type="region of interest" description="Disordered" evidence="1">
    <location>
        <begin position="43"/>
        <end position="66"/>
    </location>
</feature>
<dbReference type="InterPro" id="IPR044926">
    <property type="entry name" value="RGS_subdomain_2"/>
</dbReference>
<evidence type="ECO:0000256" key="1">
    <source>
        <dbReference type="SAM" id="MobiDB-lite"/>
    </source>
</evidence>